<dbReference type="Pfam" id="PF08282">
    <property type="entry name" value="Hydrolase_3"/>
    <property type="match status" value="1"/>
</dbReference>
<dbReference type="CDD" id="cd07516">
    <property type="entry name" value="HAD_Pase"/>
    <property type="match status" value="1"/>
</dbReference>
<dbReference type="Proteomes" id="UP000198379">
    <property type="component" value="Unassembled WGS sequence"/>
</dbReference>
<dbReference type="InterPro" id="IPR023214">
    <property type="entry name" value="HAD_sf"/>
</dbReference>
<dbReference type="SUPFAM" id="SSF56784">
    <property type="entry name" value="HAD-like"/>
    <property type="match status" value="1"/>
</dbReference>
<dbReference type="NCBIfam" id="TIGR00099">
    <property type="entry name" value="Cof-subfamily"/>
    <property type="match status" value="1"/>
</dbReference>
<dbReference type="AlphaFoldDB" id="A0A239E0J3"/>
<dbReference type="SFLD" id="SFLDG01140">
    <property type="entry name" value="C2.B:_Phosphomannomutase_and_P"/>
    <property type="match status" value="1"/>
</dbReference>
<name>A0A239E0J3_9FLAO</name>
<accession>A0A239E0J3</accession>
<dbReference type="SFLD" id="SFLDS00003">
    <property type="entry name" value="Haloacid_Dehalogenase"/>
    <property type="match status" value="1"/>
</dbReference>
<dbReference type="Gene3D" id="3.30.1240.10">
    <property type="match status" value="1"/>
</dbReference>
<dbReference type="GO" id="GO:0016791">
    <property type="term" value="F:phosphatase activity"/>
    <property type="evidence" value="ECO:0007669"/>
    <property type="project" value="TreeGrafter"/>
</dbReference>
<gene>
    <name evidence="1" type="ORF">SAMN06265376_11335</name>
</gene>
<dbReference type="PANTHER" id="PTHR10000">
    <property type="entry name" value="PHOSPHOSERINE PHOSPHATASE"/>
    <property type="match status" value="1"/>
</dbReference>
<dbReference type="EMBL" id="FZNY01000013">
    <property type="protein sequence ID" value="SNS38117.1"/>
    <property type="molecule type" value="Genomic_DNA"/>
</dbReference>
<dbReference type="GO" id="GO:0000287">
    <property type="term" value="F:magnesium ion binding"/>
    <property type="evidence" value="ECO:0007669"/>
    <property type="project" value="TreeGrafter"/>
</dbReference>
<keyword evidence="2" id="KW-1185">Reference proteome</keyword>
<dbReference type="InterPro" id="IPR000150">
    <property type="entry name" value="Cof"/>
</dbReference>
<sequence>MYHLICTDIDGTLLNADRYLSDLTVSAFAKANLPTILASSRMPSAMHYLQKGLDIQNAPLIAYNGGLILGKNGICIESNTMPLGVLEDLLTHHKKHTYNLSIYADDDWFTDQEDFWSLREINNTRVTPIYQEGFESHAFLKTNQRAPHKLMCMGDASEIDSIVSYLADRHNKQVHLYRSKDTYLEITPKYIDKAKALRILLDHSFDFEMDNVIAFGDNHNDEELLKHAGFGVAVANATDKLKAIANHTSAFTNKEEAVAKAIEAFLLSDKRI</sequence>
<dbReference type="NCBIfam" id="TIGR01484">
    <property type="entry name" value="HAD-SF-IIB"/>
    <property type="match status" value="1"/>
</dbReference>
<dbReference type="InterPro" id="IPR036412">
    <property type="entry name" value="HAD-like_sf"/>
</dbReference>
<dbReference type="Gene3D" id="3.40.50.1000">
    <property type="entry name" value="HAD superfamily/HAD-like"/>
    <property type="match status" value="1"/>
</dbReference>
<evidence type="ECO:0008006" key="3">
    <source>
        <dbReference type="Google" id="ProtNLM"/>
    </source>
</evidence>
<protein>
    <recommendedName>
        <fullName evidence="3">Cof subfamily of IIB subfamily of haloacid dehalogenase superfamily/HAD-superfamily hydrolase, subfamily IIB</fullName>
    </recommendedName>
</protein>
<dbReference type="InterPro" id="IPR006379">
    <property type="entry name" value="HAD-SF_hydro_IIB"/>
</dbReference>
<dbReference type="RefSeq" id="WP_089373994.1">
    <property type="nucleotide sequence ID" value="NZ_BMEP01000004.1"/>
</dbReference>
<dbReference type="GO" id="GO:0005829">
    <property type="term" value="C:cytosol"/>
    <property type="evidence" value="ECO:0007669"/>
    <property type="project" value="TreeGrafter"/>
</dbReference>
<proteinExistence type="predicted"/>
<evidence type="ECO:0000313" key="2">
    <source>
        <dbReference type="Proteomes" id="UP000198379"/>
    </source>
</evidence>
<dbReference type="PANTHER" id="PTHR10000:SF8">
    <property type="entry name" value="HAD SUPERFAMILY HYDROLASE-LIKE, TYPE 3"/>
    <property type="match status" value="1"/>
</dbReference>
<dbReference type="PROSITE" id="PS01228">
    <property type="entry name" value="COF_1"/>
    <property type="match status" value="1"/>
</dbReference>
<dbReference type="OrthoDB" id="9814970at2"/>
<evidence type="ECO:0000313" key="1">
    <source>
        <dbReference type="EMBL" id="SNS38117.1"/>
    </source>
</evidence>
<organism evidence="1 2">
    <name type="scientific">Dokdonia pacifica</name>
    <dbReference type="NCBI Taxonomy" id="1627892"/>
    <lineage>
        <taxon>Bacteria</taxon>
        <taxon>Pseudomonadati</taxon>
        <taxon>Bacteroidota</taxon>
        <taxon>Flavobacteriia</taxon>
        <taxon>Flavobacteriales</taxon>
        <taxon>Flavobacteriaceae</taxon>
        <taxon>Dokdonia</taxon>
    </lineage>
</organism>
<reference evidence="1 2" key="1">
    <citation type="submission" date="2017-06" db="EMBL/GenBank/DDBJ databases">
        <authorList>
            <person name="Kim H.J."/>
            <person name="Triplett B.A."/>
        </authorList>
    </citation>
    <scope>NUCLEOTIDE SEQUENCE [LARGE SCALE GENOMIC DNA]</scope>
    <source>
        <strain evidence="1 2">DSM 25597</strain>
    </source>
</reference>